<feature type="compositionally biased region" description="Basic and acidic residues" evidence="13">
    <location>
        <begin position="270"/>
        <end position="284"/>
    </location>
</feature>
<keyword evidence="8 12" id="KW-0560">Oxidoreductase</keyword>
<dbReference type="Gene3D" id="1.10.630.10">
    <property type="entry name" value="Cytochrome P450"/>
    <property type="match status" value="1"/>
</dbReference>
<dbReference type="PANTHER" id="PTHR46206:SF2">
    <property type="entry name" value="CYTOCHROME P450 MONOOXYGENASE AUSG-RELATED"/>
    <property type="match status" value="1"/>
</dbReference>
<comment type="subcellular location">
    <subcellularLocation>
        <location evidence="2">Membrane</location>
        <topology evidence="2">Single-pass membrane protein</topology>
    </subcellularLocation>
</comment>
<evidence type="ECO:0000256" key="1">
    <source>
        <dbReference type="ARBA" id="ARBA00001971"/>
    </source>
</evidence>
<evidence type="ECO:0000256" key="12">
    <source>
        <dbReference type="RuleBase" id="RU000461"/>
    </source>
</evidence>
<reference evidence="14 15" key="1">
    <citation type="submission" date="2024-07" db="EMBL/GenBank/DDBJ databases">
        <title>Section-level genome sequencing and comparative genomics of Aspergillus sections Usti and Cavernicolus.</title>
        <authorList>
            <consortium name="Lawrence Berkeley National Laboratory"/>
            <person name="Nybo J.L."/>
            <person name="Vesth T.C."/>
            <person name="Theobald S."/>
            <person name="Frisvad J.C."/>
            <person name="Larsen T.O."/>
            <person name="Kjaerboelling I."/>
            <person name="Rothschild-Mancinelli K."/>
            <person name="Lyhne E.K."/>
            <person name="Kogle M.E."/>
            <person name="Barry K."/>
            <person name="Clum A."/>
            <person name="Na H."/>
            <person name="Ledsgaard L."/>
            <person name="Lin J."/>
            <person name="Lipzen A."/>
            <person name="Kuo A."/>
            <person name="Riley R."/>
            <person name="Mondo S."/>
            <person name="Labutti K."/>
            <person name="Haridas S."/>
            <person name="Pangalinan J."/>
            <person name="Salamov A.A."/>
            <person name="Simmons B.A."/>
            <person name="Magnuson J.K."/>
            <person name="Chen J."/>
            <person name="Drula E."/>
            <person name="Henrissat B."/>
            <person name="Wiebenga A."/>
            <person name="Lubbers R.J."/>
            <person name="Gomes A.C."/>
            <person name="Makela M.R."/>
            <person name="Stajich J."/>
            <person name="Grigoriev I.V."/>
            <person name="Mortensen U.H."/>
            <person name="De Vries R.P."/>
            <person name="Baker S.E."/>
            <person name="Andersen M.R."/>
        </authorList>
    </citation>
    <scope>NUCLEOTIDE SEQUENCE [LARGE SCALE GENOMIC DNA]</scope>
    <source>
        <strain evidence="14 15">CBS 209.92</strain>
    </source>
</reference>
<comment type="similarity">
    <text evidence="3 12">Belongs to the cytochrome P450 family.</text>
</comment>
<dbReference type="PROSITE" id="PS00086">
    <property type="entry name" value="CYTOCHROME_P450"/>
    <property type="match status" value="1"/>
</dbReference>
<organism evidence="14 15">
    <name type="scientific">Aspergillus keveii</name>
    <dbReference type="NCBI Taxonomy" id="714993"/>
    <lineage>
        <taxon>Eukaryota</taxon>
        <taxon>Fungi</taxon>
        <taxon>Dikarya</taxon>
        <taxon>Ascomycota</taxon>
        <taxon>Pezizomycotina</taxon>
        <taxon>Eurotiomycetes</taxon>
        <taxon>Eurotiomycetidae</taxon>
        <taxon>Eurotiales</taxon>
        <taxon>Aspergillaceae</taxon>
        <taxon>Aspergillus</taxon>
        <taxon>Aspergillus subgen. Nidulantes</taxon>
    </lineage>
</organism>
<evidence type="ECO:0000256" key="5">
    <source>
        <dbReference type="ARBA" id="ARBA00022692"/>
    </source>
</evidence>
<keyword evidence="15" id="KW-1185">Reference proteome</keyword>
<gene>
    <name evidence="14" type="ORF">BJX66DRAFT_325710</name>
</gene>
<dbReference type="PANTHER" id="PTHR46206">
    <property type="entry name" value="CYTOCHROME P450"/>
    <property type="match status" value="1"/>
</dbReference>
<evidence type="ECO:0000256" key="3">
    <source>
        <dbReference type="ARBA" id="ARBA00010617"/>
    </source>
</evidence>
<evidence type="ECO:0000256" key="9">
    <source>
        <dbReference type="ARBA" id="ARBA00023004"/>
    </source>
</evidence>
<keyword evidence="6 12" id="KW-0479">Metal-binding</keyword>
<evidence type="ECO:0000256" key="13">
    <source>
        <dbReference type="SAM" id="MobiDB-lite"/>
    </source>
</evidence>
<keyword evidence="9 12" id="KW-0408">Iron</keyword>
<dbReference type="PRINTS" id="PR00465">
    <property type="entry name" value="EP450IV"/>
</dbReference>
<feature type="region of interest" description="Disordered" evidence="13">
    <location>
        <begin position="270"/>
        <end position="303"/>
    </location>
</feature>
<keyword evidence="5" id="KW-0812">Transmembrane</keyword>
<proteinExistence type="inferred from homology"/>
<evidence type="ECO:0000256" key="7">
    <source>
        <dbReference type="ARBA" id="ARBA00022989"/>
    </source>
</evidence>
<dbReference type="InterPro" id="IPR002403">
    <property type="entry name" value="Cyt_P450_E_grp-IV"/>
</dbReference>
<evidence type="ECO:0000256" key="10">
    <source>
        <dbReference type="ARBA" id="ARBA00023033"/>
    </source>
</evidence>
<sequence length="538" mass="61122">MLQSLLPTNFASALALFLAIGTATTLTWTAFTILSPYIRVRGARIFNNRADSEIIWTHARKRFQRGARDLFKAAFAQHPDAFYIMTDTDVELILDSKYAPEVRNDRRFDIGKYNEDMFHGTIDGFEMFKDDHVLERVFVETVRNKLTRAIGKFVKPISVEAADGLREYWTDDTEWHALPLHQSVLHTIAKQSSRVFQGAPLCYNPDWLRITVNHTVTFFEAAESLKVWPHLLRPLAAKVLPLCRKLRAEAQEARRIIGPVLEERLERARARMAQGKDSETKRTELEEEEEGDAHGDGDGEGEGNMIEWAEEMAKGAIYDAALLQMKVSLASIHTTSDLVTQTLFNLCSRPELVEDLRKEVIEVIGQQGWVKPALYQLKLMDSVLKETQRLKPISIGTMVRTTTSTVTFRDGLTVPRNTRTLVSCHNMWTDAVHANPDEFDGYRFLKLRRLPGQENWTQLVSTSNNHLGFGHGMHACPGRFFAATTAKVLIAHVVLKYDLKLLDGQKPDIIEHGAAQYANVWCPIGVRRRREEIDLGIL</sequence>
<dbReference type="Proteomes" id="UP001610563">
    <property type="component" value="Unassembled WGS sequence"/>
</dbReference>
<evidence type="ECO:0000256" key="2">
    <source>
        <dbReference type="ARBA" id="ARBA00004167"/>
    </source>
</evidence>
<protein>
    <submittedName>
        <fullName evidence="14">Cytochrome P450</fullName>
    </submittedName>
</protein>
<dbReference type="CDD" id="cd11041">
    <property type="entry name" value="CYP503A1-like"/>
    <property type="match status" value="1"/>
</dbReference>
<keyword evidence="7" id="KW-1133">Transmembrane helix</keyword>
<evidence type="ECO:0000256" key="6">
    <source>
        <dbReference type="ARBA" id="ARBA00022723"/>
    </source>
</evidence>
<keyword evidence="10 12" id="KW-0503">Monooxygenase</keyword>
<comment type="cofactor">
    <cofactor evidence="1">
        <name>heme</name>
        <dbReference type="ChEBI" id="CHEBI:30413"/>
    </cofactor>
</comment>
<comment type="caution">
    <text evidence="14">The sequence shown here is derived from an EMBL/GenBank/DDBJ whole genome shotgun (WGS) entry which is preliminary data.</text>
</comment>
<evidence type="ECO:0000313" key="15">
    <source>
        <dbReference type="Proteomes" id="UP001610563"/>
    </source>
</evidence>
<name>A0ABR4G4I9_9EURO</name>
<keyword evidence="11" id="KW-0472">Membrane</keyword>
<dbReference type="InterPro" id="IPR036396">
    <property type="entry name" value="Cyt_P450_sf"/>
</dbReference>
<dbReference type="Pfam" id="PF00067">
    <property type="entry name" value="p450"/>
    <property type="match status" value="1"/>
</dbReference>
<evidence type="ECO:0000256" key="11">
    <source>
        <dbReference type="ARBA" id="ARBA00023136"/>
    </source>
</evidence>
<keyword evidence="4 12" id="KW-0349">Heme</keyword>
<evidence type="ECO:0000313" key="14">
    <source>
        <dbReference type="EMBL" id="KAL2793926.1"/>
    </source>
</evidence>
<accession>A0ABR4G4I9</accession>
<evidence type="ECO:0000256" key="8">
    <source>
        <dbReference type="ARBA" id="ARBA00023002"/>
    </source>
</evidence>
<dbReference type="EMBL" id="JBFTWV010000051">
    <property type="protein sequence ID" value="KAL2793926.1"/>
    <property type="molecule type" value="Genomic_DNA"/>
</dbReference>
<dbReference type="InterPro" id="IPR001128">
    <property type="entry name" value="Cyt_P450"/>
</dbReference>
<evidence type="ECO:0000256" key="4">
    <source>
        <dbReference type="ARBA" id="ARBA00022617"/>
    </source>
</evidence>
<dbReference type="InterPro" id="IPR017972">
    <property type="entry name" value="Cyt_P450_CS"/>
</dbReference>
<dbReference type="SUPFAM" id="SSF48264">
    <property type="entry name" value="Cytochrome P450"/>
    <property type="match status" value="1"/>
</dbReference>